<evidence type="ECO:0000256" key="1">
    <source>
        <dbReference type="ARBA" id="ARBA00004141"/>
    </source>
</evidence>
<dbReference type="GO" id="GO:0030026">
    <property type="term" value="P:intracellular manganese ion homeostasis"/>
    <property type="evidence" value="ECO:0007669"/>
    <property type="project" value="TreeGrafter"/>
</dbReference>
<dbReference type="Pfam" id="PF01566">
    <property type="entry name" value="Nramp"/>
    <property type="match status" value="2"/>
</dbReference>
<dbReference type="EMBL" id="MU167430">
    <property type="protein sequence ID" value="KAG0140627.1"/>
    <property type="molecule type" value="Genomic_DNA"/>
</dbReference>
<feature type="transmembrane region" description="Helical" evidence="5">
    <location>
        <begin position="12"/>
        <end position="32"/>
    </location>
</feature>
<feature type="transmembrane region" description="Helical" evidence="5">
    <location>
        <begin position="391"/>
        <end position="410"/>
    </location>
</feature>
<dbReference type="AlphaFoldDB" id="A0A9P6NAA4"/>
<evidence type="ECO:0000256" key="5">
    <source>
        <dbReference type="SAM" id="Phobius"/>
    </source>
</evidence>
<dbReference type="GO" id="GO:0015086">
    <property type="term" value="F:cadmium ion transmembrane transporter activity"/>
    <property type="evidence" value="ECO:0007669"/>
    <property type="project" value="TreeGrafter"/>
</dbReference>
<protein>
    <recommendedName>
        <fullName evidence="8">Natural resistance-associated macrophage protein</fullName>
    </recommendedName>
</protein>
<organism evidence="6 7">
    <name type="scientific">Cronartium quercuum f. sp. fusiforme G11</name>
    <dbReference type="NCBI Taxonomy" id="708437"/>
    <lineage>
        <taxon>Eukaryota</taxon>
        <taxon>Fungi</taxon>
        <taxon>Dikarya</taxon>
        <taxon>Basidiomycota</taxon>
        <taxon>Pucciniomycotina</taxon>
        <taxon>Pucciniomycetes</taxon>
        <taxon>Pucciniales</taxon>
        <taxon>Coleosporiaceae</taxon>
        <taxon>Cronartium</taxon>
    </lineage>
</organism>
<keyword evidence="7" id="KW-1185">Reference proteome</keyword>
<dbReference type="GO" id="GO:0005384">
    <property type="term" value="F:manganese ion transmembrane transporter activity"/>
    <property type="evidence" value="ECO:0007669"/>
    <property type="project" value="TreeGrafter"/>
</dbReference>
<evidence type="ECO:0000313" key="7">
    <source>
        <dbReference type="Proteomes" id="UP000886653"/>
    </source>
</evidence>
<dbReference type="InterPro" id="IPR001046">
    <property type="entry name" value="NRAMP_fam"/>
</dbReference>
<dbReference type="GO" id="GO:0034755">
    <property type="term" value="P:iron ion transmembrane transport"/>
    <property type="evidence" value="ECO:0007669"/>
    <property type="project" value="TreeGrafter"/>
</dbReference>
<dbReference type="PANTHER" id="PTHR11706">
    <property type="entry name" value="SOLUTE CARRIER PROTEIN FAMILY 11 MEMBER"/>
    <property type="match status" value="1"/>
</dbReference>
<dbReference type="NCBIfam" id="NF037982">
    <property type="entry name" value="Nramp_1"/>
    <property type="match status" value="1"/>
</dbReference>
<dbReference type="NCBIfam" id="TIGR01197">
    <property type="entry name" value="nramp"/>
    <property type="match status" value="1"/>
</dbReference>
<dbReference type="PRINTS" id="PR00447">
    <property type="entry name" value="NATRESASSCMP"/>
</dbReference>
<keyword evidence="4 5" id="KW-0472">Membrane</keyword>
<gene>
    <name evidence="6" type="ORF">CROQUDRAFT_664933</name>
</gene>
<evidence type="ECO:0000313" key="6">
    <source>
        <dbReference type="EMBL" id="KAG0140627.1"/>
    </source>
</evidence>
<reference evidence="6" key="1">
    <citation type="submission" date="2013-11" db="EMBL/GenBank/DDBJ databases">
        <title>Genome sequence of the fusiform rust pathogen reveals effectors for host alternation and coevolution with pine.</title>
        <authorList>
            <consortium name="DOE Joint Genome Institute"/>
            <person name="Smith K."/>
            <person name="Pendleton A."/>
            <person name="Kubisiak T."/>
            <person name="Anderson C."/>
            <person name="Salamov A."/>
            <person name="Aerts A."/>
            <person name="Riley R."/>
            <person name="Clum A."/>
            <person name="Lindquist E."/>
            <person name="Ence D."/>
            <person name="Campbell M."/>
            <person name="Kronenberg Z."/>
            <person name="Feau N."/>
            <person name="Dhillon B."/>
            <person name="Hamelin R."/>
            <person name="Burleigh J."/>
            <person name="Smith J."/>
            <person name="Yandell M."/>
            <person name="Nelson C."/>
            <person name="Grigoriev I."/>
            <person name="Davis J."/>
        </authorList>
    </citation>
    <scope>NUCLEOTIDE SEQUENCE</scope>
    <source>
        <strain evidence="6">G11</strain>
    </source>
</reference>
<evidence type="ECO:0008006" key="8">
    <source>
        <dbReference type="Google" id="ProtNLM"/>
    </source>
</evidence>
<comment type="subcellular location">
    <subcellularLocation>
        <location evidence="1">Membrane</location>
        <topology evidence="1">Multi-pass membrane protein</topology>
    </subcellularLocation>
</comment>
<evidence type="ECO:0000256" key="3">
    <source>
        <dbReference type="ARBA" id="ARBA00022989"/>
    </source>
</evidence>
<feature type="transmembrane region" description="Helical" evidence="5">
    <location>
        <begin position="52"/>
        <end position="76"/>
    </location>
</feature>
<accession>A0A9P6NAA4</accession>
<feature type="transmembrane region" description="Helical" evidence="5">
    <location>
        <begin position="215"/>
        <end position="234"/>
    </location>
</feature>
<feature type="transmembrane region" description="Helical" evidence="5">
    <location>
        <begin position="136"/>
        <end position="159"/>
    </location>
</feature>
<dbReference type="GO" id="GO:0005886">
    <property type="term" value="C:plasma membrane"/>
    <property type="evidence" value="ECO:0007669"/>
    <property type="project" value="TreeGrafter"/>
</dbReference>
<feature type="transmembrane region" description="Helical" evidence="5">
    <location>
        <begin position="171"/>
        <end position="191"/>
    </location>
</feature>
<comment type="caution">
    <text evidence="6">The sequence shown here is derived from an EMBL/GenBank/DDBJ whole genome shotgun (WGS) entry which is preliminary data.</text>
</comment>
<feature type="transmembrane region" description="Helical" evidence="5">
    <location>
        <begin position="416"/>
        <end position="438"/>
    </location>
</feature>
<sequence length="523" mass="57025">MATSNLNSNLRSLVTHHLRFIGPGIIASVAYLDPGNWATDLEAGSTYGYSHLFVILIATLMAILLQILCTRLGYITGKDLAQLCRLKLYNKSQNTQLWRWLTLYPLYIICEIGIIFTDLGELIGSAMGLKMLIPNLPLWIGVLLTSLDVFIIIFTFNNYPNSNLNHSNRLFEILIGILVIIVLGSFIILLIKVKPNWIMTFKGFLPNQNIIQKGGLYQAIGIIGATVMPHALLLGSKIAIVDRSGRDEEGEAVDNKPVEELMVAEGSVLRSPPSQKRVWGTQHSLSSISRHLSHASYDLIMSLLTLALPVNAAILILASAAFSSEGQTVVVADLFSAHTLLKARLGPASAHLFALALLLSGQAASITVTMTGQIVSEGFLEWHTRPVVRRLVTRLVGIVPATIVAASVGVEGMDKLLVGSQVGLSLVLPFVIGPLLFLTSDQSLMTVQVIKEEEQFSTNKDSDLPLSAPFHDMGEDENEALLENRQVSEQSFANTLPIFLLTLMVMVIVCAANVYGIFQLSSE</sequence>
<feature type="transmembrane region" description="Helical" evidence="5">
    <location>
        <begin position="97"/>
        <end position="116"/>
    </location>
</feature>
<dbReference type="Proteomes" id="UP000886653">
    <property type="component" value="Unassembled WGS sequence"/>
</dbReference>
<evidence type="ECO:0000256" key="2">
    <source>
        <dbReference type="ARBA" id="ARBA00022692"/>
    </source>
</evidence>
<dbReference type="OrthoDB" id="409173at2759"/>
<feature type="transmembrane region" description="Helical" evidence="5">
    <location>
        <begin position="498"/>
        <end position="518"/>
    </location>
</feature>
<keyword evidence="2 5" id="KW-0812">Transmembrane</keyword>
<feature type="transmembrane region" description="Helical" evidence="5">
    <location>
        <begin position="350"/>
        <end position="370"/>
    </location>
</feature>
<evidence type="ECO:0000256" key="4">
    <source>
        <dbReference type="ARBA" id="ARBA00023136"/>
    </source>
</evidence>
<proteinExistence type="predicted"/>
<feature type="transmembrane region" description="Helical" evidence="5">
    <location>
        <begin position="299"/>
        <end position="322"/>
    </location>
</feature>
<dbReference type="PANTHER" id="PTHR11706:SF101">
    <property type="entry name" value="MANGANESE TRANSPORTER SMF1"/>
    <property type="match status" value="1"/>
</dbReference>
<keyword evidence="3 5" id="KW-1133">Transmembrane helix</keyword>
<name>A0A9P6NAA4_9BASI</name>